<protein>
    <submittedName>
        <fullName evidence="1">XkdX family protein</fullName>
    </submittedName>
</protein>
<name>A0ABR8ZHY2_9LACO</name>
<proteinExistence type="predicted"/>
<evidence type="ECO:0000313" key="2">
    <source>
        <dbReference type="Proteomes" id="UP000645007"/>
    </source>
</evidence>
<keyword evidence="2" id="KW-1185">Reference proteome</keyword>
<dbReference type="EMBL" id="JABUXR010000002">
    <property type="protein sequence ID" value="MBD8084889.1"/>
    <property type="molecule type" value="Genomic_DNA"/>
</dbReference>
<comment type="caution">
    <text evidence="1">The sequence shown here is derived from an EMBL/GenBank/DDBJ whole genome shotgun (WGS) entry which is preliminary data.</text>
</comment>
<sequence length="45" mass="5043">MDWMEFVKTMFSLGNVVTGYVNVVITPEQYKQITGKDYVAPATVA</sequence>
<dbReference type="RefSeq" id="WP_148444691.1">
    <property type="nucleotide sequence ID" value="NZ_JABUXR010000002.1"/>
</dbReference>
<organism evidence="1 2">
    <name type="scientific">Limosilactobacillus urinaemulieris</name>
    <dbReference type="NCBI Taxonomy" id="2742600"/>
    <lineage>
        <taxon>Bacteria</taxon>
        <taxon>Bacillati</taxon>
        <taxon>Bacillota</taxon>
        <taxon>Bacilli</taxon>
        <taxon>Lactobacillales</taxon>
        <taxon>Lactobacillaceae</taxon>
        <taxon>Limosilactobacillus</taxon>
    </lineage>
</organism>
<evidence type="ECO:0000313" key="1">
    <source>
        <dbReference type="EMBL" id="MBD8084889.1"/>
    </source>
</evidence>
<accession>A0ABR8ZHY2</accession>
<gene>
    <name evidence="1" type="ORF">HUK45_01185</name>
</gene>
<dbReference type="Proteomes" id="UP000645007">
    <property type="component" value="Unassembled WGS sequence"/>
</dbReference>
<dbReference type="Pfam" id="PF09693">
    <property type="entry name" value="Phage_XkdX"/>
    <property type="match status" value="1"/>
</dbReference>
<dbReference type="InterPro" id="IPR010022">
    <property type="entry name" value="XkdX"/>
</dbReference>
<reference evidence="1 2" key="1">
    <citation type="submission" date="2020-06" db="EMBL/GenBank/DDBJ databases">
        <title>Limosilactobacillus sp. nov.</title>
        <authorList>
            <person name="Ksiezarek M."/>
            <person name="Goncalves Ribeiro T."/>
            <person name="Rocha J."/>
            <person name="Grosso F."/>
            <person name="Peixe L."/>
        </authorList>
    </citation>
    <scope>NUCLEOTIDE SEQUENCE [LARGE SCALE GENOMIC DNA]</scope>
    <source>
        <strain evidence="2">c9Ua_26_M</strain>
    </source>
</reference>